<dbReference type="AlphaFoldDB" id="A0A246FI52"/>
<evidence type="ECO:0000259" key="5">
    <source>
        <dbReference type="Pfam" id="PF17162"/>
    </source>
</evidence>
<dbReference type="PANTHER" id="PTHR38478">
    <property type="entry name" value="PEPTIDASE M1A AND M12B"/>
    <property type="match status" value="1"/>
</dbReference>
<feature type="domain" description="EcxA zinc-binding" evidence="3">
    <location>
        <begin position="399"/>
        <end position="708"/>
    </location>
</feature>
<feature type="signal peptide" evidence="2">
    <location>
        <begin position="1"/>
        <end position="21"/>
    </location>
</feature>
<feature type="coiled-coil region" evidence="1">
    <location>
        <begin position="742"/>
        <end position="769"/>
    </location>
</feature>
<keyword evidence="2" id="KW-0732">Signal</keyword>
<dbReference type="InterPro" id="IPR024079">
    <property type="entry name" value="MetalloPept_cat_dom_sf"/>
</dbReference>
<dbReference type="Pfam" id="PF17148">
    <property type="entry name" value="DUF5117"/>
    <property type="match status" value="1"/>
</dbReference>
<dbReference type="InterPro" id="IPR032534">
    <property type="entry name" value="EcxA_zinc-bd"/>
</dbReference>
<evidence type="ECO:0000256" key="1">
    <source>
        <dbReference type="SAM" id="Coils"/>
    </source>
</evidence>
<dbReference type="RefSeq" id="WP_088465358.1">
    <property type="nucleotide sequence ID" value="NZ_NIRR01000030.1"/>
</dbReference>
<accession>A0A246FI52</accession>
<feature type="chain" id="PRO_5012150950" evidence="2">
    <location>
        <begin position="22"/>
        <end position="811"/>
    </location>
</feature>
<organism evidence="6 7">
    <name type="scientific">Hymenobacter amundsenii</name>
    <dbReference type="NCBI Taxonomy" id="2006685"/>
    <lineage>
        <taxon>Bacteria</taxon>
        <taxon>Pseudomonadati</taxon>
        <taxon>Bacteroidota</taxon>
        <taxon>Cytophagia</taxon>
        <taxon>Cytophagales</taxon>
        <taxon>Hymenobacteraceae</taxon>
        <taxon>Hymenobacter</taxon>
    </lineage>
</organism>
<dbReference type="InterPro" id="IPR033413">
    <property type="entry name" value="DUF5117"/>
</dbReference>
<dbReference type="OrthoDB" id="9776599at2"/>
<evidence type="ECO:0000259" key="3">
    <source>
        <dbReference type="Pfam" id="PF16313"/>
    </source>
</evidence>
<keyword evidence="1" id="KW-0175">Coiled coil</keyword>
<name>A0A246FI52_9BACT</name>
<dbReference type="SUPFAM" id="SSF55486">
    <property type="entry name" value="Metalloproteases ('zincins'), catalytic domain"/>
    <property type="match status" value="1"/>
</dbReference>
<dbReference type="GO" id="GO:0008237">
    <property type="term" value="F:metallopeptidase activity"/>
    <property type="evidence" value="ECO:0007669"/>
    <property type="project" value="InterPro"/>
</dbReference>
<feature type="domain" description="DUF5118" evidence="5">
    <location>
        <begin position="27"/>
        <end position="68"/>
    </location>
</feature>
<protein>
    <submittedName>
        <fullName evidence="6">Peptidase</fullName>
    </submittedName>
</protein>
<evidence type="ECO:0000259" key="4">
    <source>
        <dbReference type="Pfam" id="PF17148"/>
    </source>
</evidence>
<evidence type="ECO:0000313" key="7">
    <source>
        <dbReference type="Proteomes" id="UP000197277"/>
    </source>
</evidence>
<sequence>MLKRYSLLLSLLLVLVPGLRAQTLAEKTKGFQKTAGFFPFYWDEQGGRILLEIDKLDQEILYVSSLPNGVGSNDMGLDRGQIGQTRIVKFVRSGPKILLLQPNYDYRAVSPNPDERQSVEQAFAQSVIWGFKAEAREGNRVLIDLTPFLLRDSHQLGDKLEELKQGSYKAEESRSAVFLPHTKGFPQNSEFEAIVTLVGKAKGREISSVTPDPSALTVHLHHSFIQLPDAGYRPRAFDPRAGYYANEFLDYATPIDQPLVQRQLMRHRLRKKDPAAASSEAVEPIVYYLDRGAPEPVRAALLEGAAWWNQAFEVAGYRNAFQVKLLPEGADPMDIRYNLIQWVHRSTRGWSYGASIADPRTGEIIKGQVSLGSLRVRQDFLIAEGLLQPYEPGQPVSPAMLQMAVARLRQLAAHEVGHTLGLYHNYAASTQERASVMDYPMPRILLGADGRVDLSQAYATGIGSWDKRAILYGYQDFGPATDEAAALQSIMRQTLTEGHAFMSDADARAPGGAHPAAHLWDDGPNAARELNRLMDVRRTLLDGFSEKALAPGRPLAQLEEVLVPIYLLQRYQVEAAAKQIGGLYYTYALKGDGQTITRLLEPAEQWQAVEALLRTISPQELALSEALLAKIPPRPVNYGRSRETFPARTGLTFDPLAAAETAATTTLEFLLHPERAARLEQYHARHAEQPGLSAVLDKLLAATWRARPETGPAGELQRLVQQLALRQLLTLAATPTASMGVRAMAALKVEELKDQLQKSQKSAKNESQCATALFALRTIGEFEENPEKFQPVPALTMPDGAPIGSDDCGVW</sequence>
<dbReference type="PANTHER" id="PTHR38478:SF1">
    <property type="entry name" value="ZINC DEPENDENT METALLOPROTEASE DOMAIN LIPOPROTEIN"/>
    <property type="match status" value="1"/>
</dbReference>
<dbReference type="InterPro" id="IPR034032">
    <property type="entry name" value="Zn_MMP-like_bac"/>
</dbReference>
<dbReference type="Pfam" id="PF16313">
    <property type="entry name" value="DUF4953"/>
    <property type="match status" value="1"/>
</dbReference>
<dbReference type="InterPro" id="IPR033428">
    <property type="entry name" value="DUF5118"/>
</dbReference>
<feature type="domain" description="DUF5117" evidence="4">
    <location>
        <begin position="80"/>
        <end position="272"/>
    </location>
</feature>
<keyword evidence="7" id="KW-1185">Reference proteome</keyword>
<evidence type="ECO:0000256" key="2">
    <source>
        <dbReference type="SAM" id="SignalP"/>
    </source>
</evidence>
<dbReference type="Gene3D" id="3.40.390.10">
    <property type="entry name" value="Collagenase (Catalytic Domain)"/>
    <property type="match status" value="1"/>
</dbReference>
<dbReference type="CDD" id="cd04276">
    <property type="entry name" value="ZnMc_MMP_like_2"/>
    <property type="match status" value="1"/>
</dbReference>
<dbReference type="EMBL" id="NIRR01000030">
    <property type="protein sequence ID" value="OWP62212.1"/>
    <property type="molecule type" value="Genomic_DNA"/>
</dbReference>
<dbReference type="Pfam" id="PF17162">
    <property type="entry name" value="DUF5118"/>
    <property type="match status" value="1"/>
</dbReference>
<proteinExistence type="predicted"/>
<gene>
    <name evidence="6" type="ORF">CDA63_15465</name>
</gene>
<dbReference type="Proteomes" id="UP000197277">
    <property type="component" value="Unassembled WGS sequence"/>
</dbReference>
<reference evidence="6 7" key="1">
    <citation type="submission" date="2017-06" db="EMBL/GenBank/DDBJ databases">
        <title>Hymenobacter amundsenii sp. nov. isolated from regoliths in Antarctica.</title>
        <authorList>
            <person name="Sedlacek I."/>
            <person name="Kralova S."/>
            <person name="Pantucek R."/>
            <person name="Svec P."/>
            <person name="Holochova P."/>
            <person name="Stankova E."/>
            <person name="Vrbovska V."/>
            <person name="Busse H.-J."/>
        </authorList>
    </citation>
    <scope>NUCLEOTIDE SEQUENCE [LARGE SCALE GENOMIC DNA]</scope>
    <source>
        <strain evidence="6 7">CCM 8682</strain>
    </source>
</reference>
<comment type="caution">
    <text evidence="6">The sequence shown here is derived from an EMBL/GenBank/DDBJ whole genome shotgun (WGS) entry which is preliminary data.</text>
</comment>
<evidence type="ECO:0000313" key="6">
    <source>
        <dbReference type="EMBL" id="OWP62212.1"/>
    </source>
</evidence>